<feature type="compositionally biased region" description="Pro residues" evidence="1">
    <location>
        <begin position="548"/>
        <end position="562"/>
    </location>
</feature>
<name>A0A2A2L1T3_9BILA</name>
<dbReference type="PANTHER" id="PTHR12381">
    <property type="entry name" value="HETEROGENEOUS NUCLEAR RIBONUCLEOPROTEIN U FAMILY MEMBER"/>
    <property type="match status" value="1"/>
</dbReference>
<feature type="compositionally biased region" description="Low complexity" evidence="1">
    <location>
        <begin position="563"/>
        <end position="581"/>
    </location>
</feature>
<evidence type="ECO:0000256" key="1">
    <source>
        <dbReference type="SAM" id="MobiDB-lite"/>
    </source>
</evidence>
<dbReference type="PANTHER" id="PTHR12381:SF56">
    <property type="entry name" value="B30.2_SPRY DOMAIN-CONTAINING PROTEIN-RELATED"/>
    <property type="match status" value="1"/>
</dbReference>
<proteinExistence type="predicted"/>
<feature type="compositionally biased region" description="Acidic residues" evidence="1">
    <location>
        <begin position="912"/>
        <end position="954"/>
    </location>
</feature>
<dbReference type="SUPFAM" id="SSF49899">
    <property type="entry name" value="Concanavalin A-like lectins/glucanases"/>
    <property type="match status" value="1"/>
</dbReference>
<dbReference type="InterPro" id="IPR001870">
    <property type="entry name" value="B30.2/SPRY"/>
</dbReference>
<dbReference type="InterPro" id="IPR003877">
    <property type="entry name" value="SPRY_dom"/>
</dbReference>
<feature type="compositionally biased region" description="Low complexity" evidence="1">
    <location>
        <begin position="179"/>
        <end position="197"/>
    </location>
</feature>
<feature type="compositionally biased region" description="Polar residues" evidence="1">
    <location>
        <begin position="1012"/>
        <end position="1023"/>
    </location>
</feature>
<sequence>MPRGRPPKSKQTEAEQNEPDAEMEAEPDPAQNAAANDEPTRRSGRARKPNMRYSGDFITDFKAPLPEPEPAAVVATEPGKRGRKPKKASLDGEDEVKVEEPEQQEGEDVKPEKPFKAPPAKRKSTEKKQKEKGKGREKKKQVEETPPPALDREWSPDDDVPILNKKRKADEPARESRESSSSSSSSSSLSSSLSSSPSPSPVQKREVDEEPAESSPVPVVEKLEKTSSAHREESVEDNRHKTPEAEPKRHRHKRSRVVIPFDDDMSEDWAPPEKRAPKEKSLATPKTADVTPSHPSTSRDLRNDIAMSVKEKKRYSTSSAMTPSAPFRPKPPSSASSSRPVINPAPVKQTITEMWAQKFQELKKNRAPAGSEVIQAKPVQGLSDSAEVAPAAQKETTSSKPEGEKKQVLKKQRSAASSTTLPSPTAAKSATDNLLDAIIDNQTQLINLEAKKQREQELEELKRKNAAIYGNQTASTSVSMLGRPPPSVPSYNPTSANHLPIRAPPPPPPKPKNLSVPPPPPKKPAPAAAQSTTAQWVKPPSSVTAAALPPPPPPKKPPPPSQPGGSSNQSNAVSSSSAHSSTDVPKPVNNASKLPIPPPPPPKKKPEQTTTQQQVVSTTTNVAAPEQAKTSEKKDDIPPPPAPRQSSAESEKQERRTRISRWDIMVPKQVLMAAASSNSPLPQFTLPPPSIPVSVPAPVPPPFAANSVTSPVQRPASPIDPLVIARSTPSPLPASLLLPPPPPPPTVGGTEQETQETKKTTSPEKAKELEQEETEGAQVDEITEYGPELPPQAESQEEELQKSNEKETIQLDQEQNKDKETEEAVASEGGEKKQQQEDGDGLPKALSLDRRLSIKERLKQMQMMDDNQEEEYDPLAAMDQEQLGEKANESVLSAYVPSAVDANATRLTSIDESVDEGEVLGEQEAEDEMEDEEDDDEDIEEEEQKEEFDEDESIESSKDAESTDKERQTDDDSQQGKENEDNVVDPKTLNPLELLSKAKDVLTKLTIEEESTQQPEVETQGPYSQVHLDREEVDTPEPTEKELPEFHGEPVPDDDEYLFQVAAGIKPTKKKKDLVIEEEDLPSEEIIEPDYYNADLHIKGTTNKPWLLEPENADGLALMWGGVRSNFAVKTPLVHPIKSEPNTEDGGESSDKHKIGFQIKILEKLPLKHLPFEEIDPYDVRVGFSTADTPTILGEYATSYCYTATAKKANNNIFLDYGETFDQDDVITAVFDLVSGEMIFYKNGVCLDLASTHRFSEEEALFFPHVCTKNCKISINYGDNPEGEHLWPIPEGCNFTFFNQIDRRNLLRTKMPPDDKSKCTLLMMVGLPGVGKTTWVKQYLRDHDDEHWIHICAENVLQAMRVNGKSRRTVKNIRWDMVLGLVGKSLQRLVQLAARRRHNYIIDMSNTARETRKRRLSLFTGFQKKCLVLMPSEEEMKERQARQARAEGMPIIPTEAMLEMKAILSLPSSDEEPIDWVHFIEPPIERINEVIAMVAQFNNEGRPWYQKKYRKKWRAHRNSFGGSIVPASAPGPSSGPHSFTHTSHTPYQQYQHRPQHFNQNQNQEPRLLPLSRQSSNYPNLHVVITDLDSPSGQPMPLSSSGYSGGYSRSSSESTPQHTPGLNSVLAKFSACPFKP</sequence>
<feature type="compositionally biased region" description="Basic and acidic residues" evidence="1">
    <location>
        <begin position="955"/>
        <end position="980"/>
    </location>
</feature>
<dbReference type="SMART" id="SM00449">
    <property type="entry name" value="SPRY"/>
    <property type="match status" value="1"/>
</dbReference>
<feature type="compositionally biased region" description="Acidic residues" evidence="1">
    <location>
        <begin position="91"/>
        <end position="106"/>
    </location>
</feature>
<dbReference type="PROSITE" id="PS50188">
    <property type="entry name" value="B302_SPRY"/>
    <property type="match status" value="1"/>
</dbReference>
<dbReference type="Pfam" id="PF13671">
    <property type="entry name" value="AAA_33"/>
    <property type="match status" value="1"/>
</dbReference>
<feature type="compositionally biased region" description="Basic and acidic residues" evidence="1">
    <location>
        <begin position="221"/>
        <end position="247"/>
    </location>
</feature>
<reference evidence="3 4" key="1">
    <citation type="journal article" date="2017" name="Curr. Biol.">
        <title>Genome architecture and evolution of a unichromosomal asexual nematode.</title>
        <authorList>
            <person name="Fradin H."/>
            <person name="Zegar C."/>
            <person name="Gutwein M."/>
            <person name="Lucas J."/>
            <person name="Kovtun M."/>
            <person name="Corcoran D."/>
            <person name="Baugh L.R."/>
            <person name="Kiontke K."/>
            <person name="Gunsalus K."/>
            <person name="Fitch D.H."/>
            <person name="Piano F."/>
        </authorList>
    </citation>
    <scope>NUCLEOTIDE SEQUENCE [LARGE SCALE GENOMIC DNA]</scope>
    <source>
        <strain evidence="3">PF1309</strain>
    </source>
</reference>
<protein>
    <recommendedName>
        <fullName evidence="2">B30.2/SPRY domain-containing protein</fullName>
    </recommendedName>
</protein>
<feature type="compositionally biased region" description="Polar residues" evidence="1">
    <location>
        <begin position="470"/>
        <end position="479"/>
    </location>
</feature>
<feature type="compositionally biased region" description="Basic and acidic residues" evidence="1">
    <location>
        <begin position="271"/>
        <end position="281"/>
    </location>
</feature>
<feature type="compositionally biased region" description="Basic and acidic residues" evidence="1">
    <location>
        <begin position="847"/>
        <end position="859"/>
    </location>
</feature>
<dbReference type="InterPro" id="IPR027417">
    <property type="entry name" value="P-loop_NTPase"/>
</dbReference>
<feature type="region of interest" description="Disordered" evidence="1">
    <location>
        <begin position="363"/>
        <end position="428"/>
    </location>
</feature>
<dbReference type="Gene3D" id="2.60.120.920">
    <property type="match status" value="1"/>
</dbReference>
<dbReference type="STRING" id="2018661.A0A2A2L1T3"/>
<dbReference type="OrthoDB" id="445357at2759"/>
<feature type="region of interest" description="Disordered" evidence="1">
    <location>
        <begin position="462"/>
        <end position="661"/>
    </location>
</feature>
<comment type="caution">
    <text evidence="3">The sequence shown here is derived from an EMBL/GenBank/DDBJ whole genome shotgun (WGS) entry which is preliminary data.</text>
</comment>
<feature type="compositionally biased region" description="Pro residues" evidence="1">
    <location>
        <begin position="502"/>
        <end position="524"/>
    </location>
</feature>
<dbReference type="InterPro" id="IPR043136">
    <property type="entry name" value="B30.2/SPRY_sf"/>
</dbReference>
<feature type="compositionally biased region" description="Acidic residues" evidence="1">
    <location>
        <begin position="15"/>
        <end position="27"/>
    </location>
</feature>
<feature type="compositionally biased region" description="Basic and acidic residues" evidence="1">
    <location>
        <begin position="649"/>
        <end position="661"/>
    </location>
</feature>
<evidence type="ECO:0000313" key="4">
    <source>
        <dbReference type="Proteomes" id="UP000218231"/>
    </source>
</evidence>
<feature type="compositionally biased region" description="Low complexity" evidence="1">
    <location>
        <begin position="414"/>
        <end position="428"/>
    </location>
</feature>
<dbReference type="GO" id="GO:0000380">
    <property type="term" value="P:alternative mRNA splicing, via spliceosome"/>
    <property type="evidence" value="ECO:0007669"/>
    <property type="project" value="TreeGrafter"/>
</dbReference>
<organism evidence="3 4">
    <name type="scientific">Diploscapter pachys</name>
    <dbReference type="NCBI Taxonomy" id="2018661"/>
    <lineage>
        <taxon>Eukaryota</taxon>
        <taxon>Metazoa</taxon>
        <taxon>Ecdysozoa</taxon>
        <taxon>Nematoda</taxon>
        <taxon>Chromadorea</taxon>
        <taxon>Rhabditida</taxon>
        <taxon>Rhabditina</taxon>
        <taxon>Rhabditomorpha</taxon>
        <taxon>Rhabditoidea</taxon>
        <taxon>Rhabditidae</taxon>
        <taxon>Diploscapter</taxon>
    </lineage>
</organism>
<evidence type="ECO:0000313" key="3">
    <source>
        <dbReference type="EMBL" id="PAV80128.1"/>
    </source>
</evidence>
<feature type="region of interest" description="Disordered" evidence="1">
    <location>
        <begin position="706"/>
        <end position="884"/>
    </location>
</feature>
<dbReference type="GO" id="GO:0005634">
    <property type="term" value="C:nucleus"/>
    <property type="evidence" value="ECO:0007669"/>
    <property type="project" value="TreeGrafter"/>
</dbReference>
<feature type="compositionally biased region" description="Basic and acidic residues" evidence="1">
    <location>
        <begin position="168"/>
        <end position="178"/>
    </location>
</feature>
<feature type="region of interest" description="Disordered" evidence="1">
    <location>
        <begin position="1006"/>
        <end position="1052"/>
    </location>
</feature>
<feature type="compositionally biased region" description="Low complexity" evidence="1">
    <location>
        <begin position="608"/>
        <end position="620"/>
    </location>
</feature>
<feature type="compositionally biased region" description="Low complexity" evidence="1">
    <location>
        <begin position="1598"/>
        <end position="1613"/>
    </location>
</feature>
<feature type="region of interest" description="Disordered" evidence="1">
    <location>
        <begin position="1"/>
        <end position="344"/>
    </location>
</feature>
<evidence type="ECO:0000259" key="2">
    <source>
        <dbReference type="PROSITE" id="PS50188"/>
    </source>
</evidence>
<feature type="region of interest" description="Disordered" evidence="1">
    <location>
        <begin position="905"/>
        <end position="993"/>
    </location>
</feature>
<gene>
    <name evidence="3" type="ORF">WR25_24740</name>
</gene>
<feature type="domain" description="B30.2/SPRY" evidence="2">
    <location>
        <begin position="1076"/>
        <end position="1282"/>
    </location>
</feature>
<dbReference type="SUPFAM" id="SSF52540">
    <property type="entry name" value="P-loop containing nucleoside triphosphate hydrolases"/>
    <property type="match status" value="1"/>
</dbReference>
<dbReference type="Gene3D" id="3.40.50.300">
    <property type="entry name" value="P-loop containing nucleotide triphosphate hydrolases"/>
    <property type="match status" value="1"/>
</dbReference>
<feature type="compositionally biased region" description="Basic and acidic residues" evidence="1">
    <location>
        <begin position="755"/>
        <end position="769"/>
    </location>
</feature>
<keyword evidence="4" id="KW-1185">Reference proteome</keyword>
<dbReference type="InterPro" id="IPR013320">
    <property type="entry name" value="ConA-like_dom_sf"/>
</dbReference>
<feature type="compositionally biased region" description="Basic and acidic residues" evidence="1">
    <location>
        <begin position="799"/>
        <end position="822"/>
    </location>
</feature>
<dbReference type="Pfam" id="PF00622">
    <property type="entry name" value="SPRY"/>
    <property type="match status" value="1"/>
</dbReference>
<dbReference type="EMBL" id="LIAE01007315">
    <property type="protein sequence ID" value="PAV80128.1"/>
    <property type="molecule type" value="Genomic_DNA"/>
</dbReference>
<feature type="region of interest" description="Disordered" evidence="1">
    <location>
        <begin position="1585"/>
        <end position="1622"/>
    </location>
</feature>
<accession>A0A2A2L1T3</accession>
<feature type="compositionally biased region" description="Basic and acidic residues" evidence="1">
    <location>
        <begin position="1038"/>
        <end position="1050"/>
    </location>
</feature>
<dbReference type="Proteomes" id="UP000218231">
    <property type="component" value="Unassembled WGS sequence"/>
</dbReference>
<dbReference type="GO" id="GO:0003723">
    <property type="term" value="F:RNA binding"/>
    <property type="evidence" value="ECO:0007669"/>
    <property type="project" value="TreeGrafter"/>
</dbReference>